<dbReference type="InterPro" id="IPR000873">
    <property type="entry name" value="AMP-dep_synth/lig_dom"/>
</dbReference>
<dbReference type="InterPro" id="IPR020845">
    <property type="entry name" value="AMP-binding_CS"/>
</dbReference>
<dbReference type="Pfam" id="PF00501">
    <property type="entry name" value="AMP-binding"/>
    <property type="match status" value="1"/>
</dbReference>
<dbReference type="InterPro" id="IPR045851">
    <property type="entry name" value="AMP-bd_C_sf"/>
</dbReference>
<dbReference type="PANTHER" id="PTHR43201">
    <property type="entry name" value="ACYL-COA SYNTHETASE"/>
    <property type="match status" value="1"/>
</dbReference>
<reference evidence="4" key="1">
    <citation type="submission" date="2018-05" db="EMBL/GenBank/DDBJ databases">
        <authorList>
            <person name="Lanie J.A."/>
            <person name="Ng W.-L."/>
            <person name="Kazmierczak K.M."/>
            <person name="Andrzejewski T.M."/>
            <person name="Davidsen T.M."/>
            <person name="Wayne K.J."/>
            <person name="Tettelin H."/>
            <person name="Glass J.I."/>
            <person name="Rusch D."/>
            <person name="Podicherti R."/>
            <person name="Tsui H.-C.T."/>
            <person name="Winkler M.E."/>
        </authorList>
    </citation>
    <scope>NUCLEOTIDE SEQUENCE</scope>
</reference>
<dbReference type="Gene3D" id="3.30.300.30">
    <property type="match status" value="1"/>
</dbReference>
<comment type="similarity">
    <text evidence="1">Belongs to the ATP-dependent AMP-binding enzyme family.</text>
</comment>
<evidence type="ECO:0000256" key="1">
    <source>
        <dbReference type="ARBA" id="ARBA00006432"/>
    </source>
</evidence>
<dbReference type="PANTHER" id="PTHR43201:SF8">
    <property type="entry name" value="ACYL-COA SYNTHETASE FAMILY MEMBER 3"/>
    <property type="match status" value="1"/>
</dbReference>
<dbReference type="Pfam" id="PF13193">
    <property type="entry name" value="AMP-binding_C"/>
    <property type="match status" value="1"/>
</dbReference>
<feature type="non-terminal residue" evidence="4">
    <location>
        <position position="1"/>
    </location>
</feature>
<sequence>MNKSNHLYDAVFGHTAASTKSFLINQNGEINYASFHQMVNQLAHTLKTSGLKTGDRVAVQAEKSNVQIALYVATIKSGGVYLPLNTDYTVKELEYFIQDSEANIIVVDSKIENSIKKIIKNELTTVLTLNTNETGSLTSLSNKQEKVFEAVPRNPEDLAAILYTSGTTGRSKGAQLSHKNLLSNTEVLKDFWKFSENDILLHMLPIYHTHGLFVACNLLAYVGGSMIFLPKFDSEQALTWMKSANTMMGVPTFYTRLLNEDRFDKELTNHMRLFISGSAPLLAETHIEFEKRTGKKIIERYGMTETNMNTSNPYEGPRTAGTVGLPLPGVELRIADDKGHEVGNGEIGIIELRGDNVFSGYWKMPEKTSDSFRDDGFFITGDMARIDENGYVIIVGRDKDLIITGGLNVYPKEVESLIDEIDDVNESAVIAVPHKDFGEAVVSIVVRKQDSVNEKDIKDHLSERIAKFKQPKKIIFANDLPRNTMGKVQKSELRKKYQNLF</sequence>
<dbReference type="PROSITE" id="PS00455">
    <property type="entry name" value="AMP_BINDING"/>
    <property type="match status" value="1"/>
</dbReference>
<dbReference type="AlphaFoldDB" id="A0A381V5N8"/>
<evidence type="ECO:0000259" key="3">
    <source>
        <dbReference type="Pfam" id="PF13193"/>
    </source>
</evidence>
<feature type="domain" description="AMP-dependent synthetase/ligase" evidence="2">
    <location>
        <begin position="20"/>
        <end position="362"/>
    </location>
</feature>
<proteinExistence type="inferred from homology"/>
<dbReference type="GO" id="GO:0006631">
    <property type="term" value="P:fatty acid metabolic process"/>
    <property type="evidence" value="ECO:0007669"/>
    <property type="project" value="TreeGrafter"/>
</dbReference>
<evidence type="ECO:0000313" key="4">
    <source>
        <dbReference type="EMBL" id="SVA35682.1"/>
    </source>
</evidence>
<dbReference type="InterPro" id="IPR025110">
    <property type="entry name" value="AMP-bd_C"/>
</dbReference>
<protein>
    <recommendedName>
        <fullName evidence="5">Malonyl-CoA synthase</fullName>
    </recommendedName>
</protein>
<dbReference type="GO" id="GO:0031956">
    <property type="term" value="F:medium-chain fatty acid-CoA ligase activity"/>
    <property type="evidence" value="ECO:0007669"/>
    <property type="project" value="TreeGrafter"/>
</dbReference>
<feature type="non-terminal residue" evidence="4">
    <location>
        <position position="501"/>
    </location>
</feature>
<evidence type="ECO:0000259" key="2">
    <source>
        <dbReference type="Pfam" id="PF00501"/>
    </source>
</evidence>
<dbReference type="NCBIfam" id="NF005702">
    <property type="entry name" value="PRK07514.1"/>
    <property type="match status" value="1"/>
</dbReference>
<name>A0A381V5N8_9ZZZZ</name>
<dbReference type="CDD" id="cd05941">
    <property type="entry name" value="MCS"/>
    <property type="match status" value="1"/>
</dbReference>
<dbReference type="SUPFAM" id="SSF56801">
    <property type="entry name" value="Acetyl-CoA synthetase-like"/>
    <property type="match status" value="1"/>
</dbReference>
<organism evidence="4">
    <name type="scientific">marine metagenome</name>
    <dbReference type="NCBI Taxonomy" id="408172"/>
    <lineage>
        <taxon>unclassified sequences</taxon>
        <taxon>metagenomes</taxon>
        <taxon>ecological metagenomes</taxon>
    </lineage>
</organism>
<dbReference type="EMBL" id="UINC01007922">
    <property type="protein sequence ID" value="SVA35682.1"/>
    <property type="molecule type" value="Genomic_DNA"/>
</dbReference>
<dbReference type="Gene3D" id="3.40.50.12780">
    <property type="entry name" value="N-terminal domain of ligase-like"/>
    <property type="match status" value="1"/>
</dbReference>
<gene>
    <name evidence="4" type="ORF">METZ01_LOCUS88536</name>
</gene>
<feature type="domain" description="AMP-binding enzyme C-terminal" evidence="3">
    <location>
        <begin position="413"/>
        <end position="487"/>
    </location>
</feature>
<evidence type="ECO:0008006" key="5">
    <source>
        <dbReference type="Google" id="ProtNLM"/>
    </source>
</evidence>
<dbReference type="InterPro" id="IPR042099">
    <property type="entry name" value="ANL_N_sf"/>
</dbReference>
<accession>A0A381V5N8</accession>